<dbReference type="Proteomes" id="UP000237271">
    <property type="component" value="Unassembled WGS sequence"/>
</dbReference>
<gene>
    <name evidence="2" type="ORF">PHPALM_6905</name>
</gene>
<dbReference type="AlphaFoldDB" id="A0A2P4YDP2"/>
<feature type="compositionally biased region" description="Low complexity" evidence="1">
    <location>
        <begin position="39"/>
        <end position="48"/>
    </location>
</feature>
<sequence>MAGFTIPDQDDPPPPRAEEPEVEEEVAAEDTRRIGETGAAASLAAPSATERPEAAMSGRGRPRCPSTHLNVNNGEPFALPRRNYEGDTDVDMEDISASADNGGQIPWTAAEQAHADNAYTPSPTNFPRLDNPRNKTFMKKYEAYCRQLSALETAFFRPFRMPVGSCVEDERRRHIAMFDICKPIDEITGADWIN</sequence>
<evidence type="ECO:0000313" key="3">
    <source>
        <dbReference type="Proteomes" id="UP000237271"/>
    </source>
</evidence>
<evidence type="ECO:0000313" key="2">
    <source>
        <dbReference type="EMBL" id="POM75927.1"/>
    </source>
</evidence>
<name>A0A2P4YDP2_9STRA</name>
<dbReference type="EMBL" id="NCKW01003602">
    <property type="protein sequence ID" value="POM75927.1"/>
    <property type="molecule type" value="Genomic_DNA"/>
</dbReference>
<keyword evidence="3" id="KW-1185">Reference proteome</keyword>
<reference evidence="2 3" key="1">
    <citation type="journal article" date="2017" name="Genome Biol. Evol.">
        <title>Phytophthora megakarya and P. palmivora, closely related causal agents of cacao black pod rot, underwent increases in genome sizes and gene numbers by different mechanisms.</title>
        <authorList>
            <person name="Ali S.S."/>
            <person name="Shao J."/>
            <person name="Lary D.J."/>
            <person name="Kronmiller B."/>
            <person name="Shen D."/>
            <person name="Strem M.D."/>
            <person name="Amoako-Attah I."/>
            <person name="Akrofi A.Y."/>
            <person name="Begoude B.A."/>
            <person name="Ten Hoopen G.M."/>
            <person name="Coulibaly K."/>
            <person name="Kebe B.I."/>
            <person name="Melnick R.L."/>
            <person name="Guiltinan M.J."/>
            <person name="Tyler B.M."/>
            <person name="Meinhardt L.W."/>
            <person name="Bailey B.A."/>
        </authorList>
    </citation>
    <scope>NUCLEOTIDE SEQUENCE [LARGE SCALE GENOMIC DNA]</scope>
    <source>
        <strain evidence="3">sbr112.9</strain>
    </source>
</reference>
<evidence type="ECO:0000256" key="1">
    <source>
        <dbReference type="SAM" id="MobiDB-lite"/>
    </source>
</evidence>
<protein>
    <submittedName>
        <fullName evidence="2">Uncharacterized protein</fullName>
    </submittedName>
</protein>
<accession>A0A2P4YDP2</accession>
<proteinExistence type="predicted"/>
<feature type="region of interest" description="Disordered" evidence="1">
    <location>
        <begin position="1"/>
        <end position="80"/>
    </location>
</feature>
<organism evidence="2 3">
    <name type="scientific">Phytophthora palmivora</name>
    <dbReference type="NCBI Taxonomy" id="4796"/>
    <lineage>
        <taxon>Eukaryota</taxon>
        <taxon>Sar</taxon>
        <taxon>Stramenopiles</taxon>
        <taxon>Oomycota</taxon>
        <taxon>Peronosporomycetes</taxon>
        <taxon>Peronosporales</taxon>
        <taxon>Peronosporaceae</taxon>
        <taxon>Phytophthora</taxon>
    </lineage>
</organism>
<dbReference type="OrthoDB" id="128243at2759"/>
<comment type="caution">
    <text evidence="2">The sequence shown here is derived from an EMBL/GenBank/DDBJ whole genome shotgun (WGS) entry which is preliminary data.</text>
</comment>